<evidence type="ECO:0000313" key="2">
    <source>
        <dbReference type="EMBL" id="NNU43359.1"/>
    </source>
</evidence>
<protein>
    <recommendedName>
        <fullName evidence="1">Excalibur calcium-binding domain-containing protein</fullName>
    </recommendedName>
</protein>
<organism evidence="2 3">
    <name type="scientific">Ramlibacter montanisoli</name>
    <dbReference type="NCBI Taxonomy" id="2732512"/>
    <lineage>
        <taxon>Bacteria</taxon>
        <taxon>Pseudomonadati</taxon>
        <taxon>Pseudomonadota</taxon>
        <taxon>Betaproteobacteria</taxon>
        <taxon>Burkholderiales</taxon>
        <taxon>Comamonadaceae</taxon>
        <taxon>Ramlibacter</taxon>
    </lineage>
</organism>
<proteinExistence type="predicted"/>
<keyword evidence="3" id="KW-1185">Reference proteome</keyword>
<accession>A0A849KNK7</accession>
<dbReference type="InterPro" id="IPR008613">
    <property type="entry name" value="Excalibur_Ca-bd_domain"/>
</dbReference>
<name>A0A849KNK7_9BURK</name>
<comment type="caution">
    <text evidence="2">The sequence shown here is derived from an EMBL/GenBank/DDBJ whole genome shotgun (WGS) entry which is preliminary data.</text>
</comment>
<reference evidence="2 3" key="2">
    <citation type="submission" date="2020-06" db="EMBL/GenBank/DDBJ databases">
        <title>Ramlibacter rhizophilus sp. nov., isolated from rhizosphere soil of national flower Mugunghwa from South Korea.</title>
        <authorList>
            <person name="Zheng-Fei Y."/>
            <person name="Huan T."/>
        </authorList>
    </citation>
    <scope>NUCLEOTIDE SEQUENCE [LARGE SCALE GENOMIC DNA]</scope>
    <source>
        <strain evidence="2 3">B156</strain>
    </source>
</reference>
<dbReference type="Pfam" id="PF05901">
    <property type="entry name" value="Excalibur"/>
    <property type="match status" value="1"/>
</dbReference>
<feature type="domain" description="Excalibur calcium-binding" evidence="1">
    <location>
        <begin position="1"/>
        <end position="31"/>
    </location>
</feature>
<sequence length="37" mass="4351">MTSCEEAMFFLQNCKSPKLNLDQDQDGIPCEIQWCQR</sequence>
<evidence type="ECO:0000259" key="1">
    <source>
        <dbReference type="Pfam" id="PF05901"/>
    </source>
</evidence>
<dbReference type="AlphaFoldDB" id="A0A849KNK7"/>
<dbReference type="EMBL" id="JABFCS010000001">
    <property type="protein sequence ID" value="NNU43359.1"/>
    <property type="molecule type" value="Genomic_DNA"/>
</dbReference>
<dbReference type="Proteomes" id="UP000552954">
    <property type="component" value="Unassembled WGS sequence"/>
</dbReference>
<gene>
    <name evidence="2" type="ORF">HK415_09620</name>
</gene>
<reference evidence="2 3" key="1">
    <citation type="submission" date="2020-05" db="EMBL/GenBank/DDBJ databases">
        <authorList>
            <person name="Khan S.A."/>
            <person name="Jeon C.O."/>
            <person name="Chun B.H."/>
        </authorList>
    </citation>
    <scope>NUCLEOTIDE SEQUENCE [LARGE SCALE GENOMIC DNA]</scope>
    <source>
        <strain evidence="2 3">B156</strain>
    </source>
</reference>
<evidence type="ECO:0000313" key="3">
    <source>
        <dbReference type="Proteomes" id="UP000552954"/>
    </source>
</evidence>